<dbReference type="SUPFAM" id="SSF46785">
    <property type="entry name" value="Winged helix' DNA-binding domain"/>
    <property type="match status" value="1"/>
</dbReference>
<proteinExistence type="predicted"/>
<keyword evidence="2" id="KW-0238">DNA-binding</keyword>
<dbReference type="InterPro" id="IPR036390">
    <property type="entry name" value="WH_DNA-bd_sf"/>
</dbReference>
<dbReference type="Proteomes" id="UP000294887">
    <property type="component" value="Unassembled WGS sequence"/>
</dbReference>
<dbReference type="Gene3D" id="2.60.120.10">
    <property type="entry name" value="Jelly Rolls"/>
    <property type="match status" value="1"/>
</dbReference>
<reference evidence="6 7" key="1">
    <citation type="submission" date="2019-03" db="EMBL/GenBank/DDBJ databases">
        <title>Genomic Encyclopedia of Type Strains, Phase IV (KMG-IV): sequencing the most valuable type-strain genomes for metagenomic binning, comparative biology and taxonomic classification.</title>
        <authorList>
            <person name="Goeker M."/>
        </authorList>
    </citation>
    <scope>NUCLEOTIDE SEQUENCE [LARGE SCALE GENOMIC DNA]</scope>
    <source>
        <strain evidence="6 7">DSM 24830</strain>
    </source>
</reference>
<dbReference type="FunFam" id="1.10.10.10:FF:000028">
    <property type="entry name" value="Fumarate/nitrate reduction transcriptional regulator Fnr"/>
    <property type="match status" value="1"/>
</dbReference>
<dbReference type="Gene3D" id="1.10.10.10">
    <property type="entry name" value="Winged helix-like DNA-binding domain superfamily/Winged helix DNA-binding domain"/>
    <property type="match status" value="1"/>
</dbReference>
<dbReference type="CDD" id="cd00038">
    <property type="entry name" value="CAP_ED"/>
    <property type="match status" value="1"/>
</dbReference>
<evidence type="ECO:0000259" key="5">
    <source>
        <dbReference type="PROSITE" id="PS51063"/>
    </source>
</evidence>
<protein>
    <submittedName>
        <fullName evidence="6">CRP/FNR family transcriptional regulator</fullName>
    </submittedName>
</protein>
<dbReference type="SMART" id="SM00100">
    <property type="entry name" value="cNMP"/>
    <property type="match status" value="1"/>
</dbReference>
<dbReference type="InterPro" id="IPR018490">
    <property type="entry name" value="cNMP-bd_dom_sf"/>
</dbReference>
<dbReference type="Pfam" id="PF13545">
    <property type="entry name" value="HTH_Crp_2"/>
    <property type="match status" value="1"/>
</dbReference>
<keyword evidence="7" id="KW-1185">Reference proteome</keyword>
<gene>
    <name evidence="6" type="ORF">EV695_1799</name>
</gene>
<keyword evidence="3" id="KW-0804">Transcription</keyword>
<dbReference type="PROSITE" id="PS51063">
    <property type="entry name" value="HTH_CRP_2"/>
    <property type="match status" value="1"/>
</dbReference>
<sequence length="248" mass="27604">MKPPINIIAEKTIKCEACSLSQICIPNGLSDSEIEELETSIDKSVKIKKKSLVFRSNDKANGIYAVKSGAVKTSIANKDGLEQVVEFHLPGDLLGFDAFDTGEHKCNATALEDTLLCRISLEEFDGLCDRLPGMRKVMFHQVGKEITHNQNLLLSLGQQQTDERFAVFLLKVAAHYQSRGFSSKEFTLPMPRQDLSNYLGMAVETLSRIITRMSESGILETNRRMITIKNLAELEKIAHVTCSSDHLS</sequence>
<dbReference type="InterPro" id="IPR036388">
    <property type="entry name" value="WH-like_DNA-bd_sf"/>
</dbReference>
<dbReference type="RefSeq" id="WP_131905581.1">
    <property type="nucleotide sequence ID" value="NZ_BAAAFU010000004.1"/>
</dbReference>
<comment type="caution">
    <text evidence="6">The sequence shown here is derived from an EMBL/GenBank/DDBJ whole genome shotgun (WGS) entry which is preliminary data.</text>
</comment>
<feature type="domain" description="HTH crp-type" evidence="5">
    <location>
        <begin position="159"/>
        <end position="232"/>
    </location>
</feature>
<dbReference type="InterPro" id="IPR014710">
    <property type="entry name" value="RmlC-like_jellyroll"/>
</dbReference>
<evidence type="ECO:0000256" key="2">
    <source>
        <dbReference type="ARBA" id="ARBA00023125"/>
    </source>
</evidence>
<dbReference type="EMBL" id="SMFQ01000003">
    <property type="protein sequence ID" value="TCJ87291.1"/>
    <property type="molecule type" value="Genomic_DNA"/>
</dbReference>
<dbReference type="InterPro" id="IPR050397">
    <property type="entry name" value="Env_Response_Regulators"/>
</dbReference>
<keyword evidence="1" id="KW-0805">Transcription regulation</keyword>
<dbReference type="GO" id="GO:0003700">
    <property type="term" value="F:DNA-binding transcription factor activity"/>
    <property type="evidence" value="ECO:0007669"/>
    <property type="project" value="TreeGrafter"/>
</dbReference>
<evidence type="ECO:0000259" key="4">
    <source>
        <dbReference type="PROSITE" id="PS50042"/>
    </source>
</evidence>
<dbReference type="GO" id="GO:0003677">
    <property type="term" value="F:DNA binding"/>
    <property type="evidence" value="ECO:0007669"/>
    <property type="project" value="UniProtKB-KW"/>
</dbReference>
<dbReference type="GO" id="GO:0005829">
    <property type="term" value="C:cytosol"/>
    <property type="evidence" value="ECO:0007669"/>
    <property type="project" value="TreeGrafter"/>
</dbReference>
<dbReference type="SMART" id="SM00419">
    <property type="entry name" value="HTH_CRP"/>
    <property type="match status" value="1"/>
</dbReference>
<evidence type="ECO:0000313" key="7">
    <source>
        <dbReference type="Proteomes" id="UP000294887"/>
    </source>
</evidence>
<dbReference type="InterPro" id="IPR012318">
    <property type="entry name" value="HTH_CRP"/>
</dbReference>
<evidence type="ECO:0000256" key="1">
    <source>
        <dbReference type="ARBA" id="ARBA00023015"/>
    </source>
</evidence>
<organism evidence="6 7">
    <name type="scientific">Cocleimonas flava</name>
    <dbReference type="NCBI Taxonomy" id="634765"/>
    <lineage>
        <taxon>Bacteria</taxon>
        <taxon>Pseudomonadati</taxon>
        <taxon>Pseudomonadota</taxon>
        <taxon>Gammaproteobacteria</taxon>
        <taxon>Thiotrichales</taxon>
        <taxon>Thiotrichaceae</taxon>
        <taxon>Cocleimonas</taxon>
    </lineage>
</organism>
<accession>A0A4R1F963</accession>
<evidence type="ECO:0000313" key="6">
    <source>
        <dbReference type="EMBL" id="TCJ87291.1"/>
    </source>
</evidence>
<dbReference type="PRINTS" id="PR00034">
    <property type="entry name" value="HTHCRP"/>
</dbReference>
<dbReference type="PANTHER" id="PTHR24567:SF75">
    <property type="entry name" value="FUMARATE AND NITRATE REDUCTION REGULATORY PROTEIN"/>
    <property type="match status" value="1"/>
</dbReference>
<feature type="domain" description="Cyclic nucleotide-binding" evidence="4">
    <location>
        <begin position="25"/>
        <end position="95"/>
    </location>
</feature>
<dbReference type="PANTHER" id="PTHR24567">
    <property type="entry name" value="CRP FAMILY TRANSCRIPTIONAL REGULATORY PROTEIN"/>
    <property type="match status" value="1"/>
</dbReference>
<dbReference type="Pfam" id="PF00027">
    <property type="entry name" value="cNMP_binding"/>
    <property type="match status" value="1"/>
</dbReference>
<dbReference type="SUPFAM" id="SSF51206">
    <property type="entry name" value="cAMP-binding domain-like"/>
    <property type="match status" value="1"/>
</dbReference>
<dbReference type="AlphaFoldDB" id="A0A4R1F963"/>
<evidence type="ECO:0000256" key="3">
    <source>
        <dbReference type="ARBA" id="ARBA00023163"/>
    </source>
</evidence>
<dbReference type="PROSITE" id="PS50042">
    <property type="entry name" value="CNMP_BINDING_3"/>
    <property type="match status" value="1"/>
</dbReference>
<dbReference type="OrthoDB" id="7643467at2"/>
<dbReference type="InterPro" id="IPR000595">
    <property type="entry name" value="cNMP-bd_dom"/>
</dbReference>
<name>A0A4R1F963_9GAMM</name>